<keyword evidence="4 6" id="KW-1133">Transmembrane helix</keyword>
<dbReference type="OrthoDB" id="9779114at2"/>
<feature type="transmembrane region" description="Helical" evidence="6">
    <location>
        <begin position="75"/>
        <end position="105"/>
    </location>
</feature>
<sequence length="249" mass="27690">MRVRVILLIVLLASVTLGWWMYRDVVSWEWIAAQESRFHASVAEHPIVSFVYGFFVYVALSLVPGTTGKSIVYGWLYGFWLALLIASTALTIAAVISLMAIRFLFRDFVEAKLAPWCRLIDDAVMRNGPTWLVTIRLLHAPYTLTNYASGATAIPVTTFAWTTQLGMLPGTIAFVLAGSSIPSLRTISEQGIWGVVDVQLLMLLSLLAFLPFFGRWVRRRHRDSHQVGPGSTGMATGRPPSESTLETKQ</sequence>
<protein>
    <recommendedName>
        <fullName evidence="6">TVP38/TMEM64 family membrane protein</fullName>
    </recommendedName>
</protein>
<comment type="caution">
    <text evidence="6">Lacks conserved residue(s) required for the propagation of feature annotation.</text>
</comment>
<feature type="domain" description="VTT" evidence="8">
    <location>
        <begin position="70"/>
        <end position="179"/>
    </location>
</feature>
<feature type="transmembrane region" description="Helical" evidence="6">
    <location>
        <begin position="192"/>
        <end position="213"/>
    </location>
</feature>
<evidence type="ECO:0000259" key="8">
    <source>
        <dbReference type="Pfam" id="PF09335"/>
    </source>
</evidence>
<evidence type="ECO:0000256" key="7">
    <source>
        <dbReference type="SAM" id="MobiDB-lite"/>
    </source>
</evidence>
<keyword evidence="2 6" id="KW-1003">Cell membrane</keyword>
<evidence type="ECO:0000256" key="6">
    <source>
        <dbReference type="RuleBase" id="RU366058"/>
    </source>
</evidence>
<dbReference type="InterPro" id="IPR032816">
    <property type="entry name" value="VTT_dom"/>
</dbReference>
<evidence type="ECO:0000313" key="9">
    <source>
        <dbReference type="EMBL" id="TWU43492.1"/>
    </source>
</evidence>
<comment type="subcellular location">
    <subcellularLocation>
        <location evidence="1 6">Cell membrane</location>
        <topology evidence="1 6">Multi-pass membrane protein</topology>
    </subcellularLocation>
</comment>
<keyword evidence="5 6" id="KW-0472">Membrane</keyword>
<dbReference type="PANTHER" id="PTHR12677">
    <property type="entry name" value="GOLGI APPARATUS MEMBRANE PROTEIN TVP38-RELATED"/>
    <property type="match status" value="1"/>
</dbReference>
<evidence type="ECO:0000256" key="4">
    <source>
        <dbReference type="ARBA" id="ARBA00022989"/>
    </source>
</evidence>
<dbReference type="RefSeq" id="WP_146599908.1">
    <property type="nucleotide sequence ID" value="NZ_SJPY01000003.1"/>
</dbReference>
<gene>
    <name evidence="9" type="ORF">Q31b_25330</name>
</gene>
<keyword evidence="10" id="KW-1185">Reference proteome</keyword>
<evidence type="ECO:0000256" key="2">
    <source>
        <dbReference type="ARBA" id="ARBA00022475"/>
    </source>
</evidence>
<name>A0A5C6E3M0_9BACT</name>
<feature type="region of interest" description="Disordered" evidence="7">
    <location>
        <begin position="224"/>
        <end position="249"/>
    </location>
</feature>
<dbReference type="Proteomes" id="UP000315471">
    <property type="component" value="Unassembled WGS sequence"/>
</dbReference>
<reference evidence="9 10" key="1">
    <citation type="submission" date="2019-02" db="EMBL/GenBank/DDBJ databases">
        <title>Deep-cultivation of Planctomycetes and their phenomic and genomic characterization uncovers novel biology.</title>
        <authorList>
            <person name="Wiegand S."/>
            <person name="Jogler M."/>
            <person name="Boedeker C."/>
            <person name="Pinto D."/>
            <person name="Vollmers J."/>
            <person name="Rivas-Marin E."/>
            <person name="Kohn T."/>
            <person name="Peeters S.H."/>
            <person name="Heuer A."/>
            <person name="Rast P."/>
            <person name="Oberbeckmann S."/>
            <person name="Bunk B."/>
            <person name="Jeske O."/>
            <person name="Meyerdierks A."/>
            <person name="Storesund J.E."/>
            <person name="Kallscheuer N."/>
            <person name="Luecker S."/>
            <person name="Lage O.M."/>
            <person name="Pohl T."/>
            <person name="Merkel B.J."/>
            <person name="Hornburger P."/>
            <person name="Mueller R.-W."/>
            <person name="Bruemmer F."/>
            <person name="Labrenz M."/>
            <person name="Spormann A.M."/>
            <person name="Op Den Camp H."/>
            <person name="Overmann J."/>
            <person name="Amann R."/>
            <person name="Jetten M.S.M."/>
            <person name="Mascher T."/>
            <person name="Medema M.H."/>
            <person name="Devos D.P."/>
            <person name="Kaster A.-K."/>
            <person name="Ovreas L."/>
            <person name="Rohde M."/>
            <person name="Galperin M.Y."/>
            <person name="Jogler C."/>
        </authorList>
    </citation>
    <scope>NUCLEOTIDE SEQUENCE [LARGE SCALE GENOMIC DNA]</scope>
    <source>
        <strain evidence="9 10">Q31b</strain>
    </source>
</reference>
<keyword evidence="3 6" id="KW-0812">Transmembrane</keyword>
<dbReference type="GO" id="GO:0005886">
    <property type="term" value="C:plasma membrane"/>
    <property type="evidence" value="ECO:0007669"/>
    <property type="project" value="UniProtKB-SubCell"/>
</dbReference>
<evidence type="ECO:0000256" key="5">
    <source>
        <dbReference type="ARBA" id="ARBA00023136"/>
    </source>
</evidence>
<dbReference type="InterPro" id="IPR015414">
    <property type="entry name" value="TMEM64"/>
</dbReference>
<evidence type="ECO:0000256" key="3">
    <source>
        <dbReference type="ARBA" id="ARBA00022692"/>
    </source>
</evidence>
<comment type="similarity">
    <text evidence="6">Belongs to the TVP38/TMEM64 family.</text>
</comment>
<proteinExistence type="inferred from homology"/>
<dbReference type="PANTHER" id="PTHR12677:SF59">
    <property type="entry name" value="GOLGI APPARATUS MEMBRANE PROTEIN TVP38-RELATED"/>
    <property type="match status" value="1"/>
</dbReference>
<feature type="transmembrane region" description="Helical" evidence="6">
    <location>
        <begin position="42"/>
        <end position="63"/>
    </location>
</feature>
<organism evidence="9 10">
    <name type="scientific">Novipirellula aureliae</name>
    <dbReference type="NCBI Taxonomy" id="2527966"/>
    <lineage>
        <taxon>Bacteria</taxon>
        <taxon>Pseudomonadati</taxon>
        <taxon>Planctomycetota</taxon>
        <taxon>Planctomycetia</taxon>
        <taxon>Pirellulales</taxon>
        <taxon>Pirellulaceae</taxon>
        <taxon>Novipirellula</taxon>
    </lineage>
</organism>
<dbReference type="AlphaFoldDB" id="A0A5C6E3M0"/>
<evidence type="ECO:0000256" key="1">
    <source>
        <dbReference type="ARBA" id="ARBA00004651"/>
    </source>
</evidence>
<accession>A0A5C6E3M0</accession>
<comment type="caution">
    <text evidence="9">The sequence shown here is derived from an EMBL/GenBank/DDBJ whole genome shotgun (WGS) entry which is preliminary data.</text>
</comment>
<evidence type="ECO:0000313" key="10">
    <source>
        <dbReference type="Proteomes" id="UP000315471"/>
    </source>
</evidence>
<dbReference type="Pfam" id="PF09335">
    <property type="entry name" value="VTT_dom"/>
    <property type="match status" value="1"/>
</dbReference>
<dbReference type="EMBL" id="SJPY01000003">
    <property type="protein sequence ID" value="TWU43492.1"/>
    <property type="molecule type" value="Genomic_DNA"/>
</dbReference>